<reference evidence="6" key="1">
    <citation type="submission" date="2017-04" db="EMBL/GenBank/DDBJ databases">
        <authorList>
            <person name="Varghese N."/>
            <person name="Submissions S."/>
        </authorList>
    </citation>
    <scope>NUCLEOTIDE SEQUENCE [LARGE SCALE GENOMIC DNA]</scope>
</reference>
<dbReference type="Pfam" id="PF10531">
    <property type="entry name" value="SLBB"/>
    <property type="match status" value="1"/>
</dbReference>
<feature type="signal peptide" evidence="2">
    <location>
        <begin position="1"/>
        <end position="17"/>
    </location>
</feature>
<dbReference type="GO" id="GO:0015159">
    <property type="term" value="F:polysaccharide transmembrane transporter activity"/>
    <property type="evidence" value="ECO:0007669"/>
    <property type="project" value="InterPro"/>
</dbReference>
<dbReference type="AlphaFoldDB" id="A0A1Y6F4T1"/>
<dbReference type="InterPro" id="IPR003715">
    <property type="entry name" value="Poly_export_N"/>
</dbReference>
<feature type="domain" description="Soluble ligand binding" evidence="4">
    <location>
        <begin position="125"/>
        <end position="173"/>
    </location>
</feature>
<evidence type="ECO:0000313" key="6">
    <source>
        <dbReference type="Proteomes" id="UP000194420"/>
    </source>
</evidence>
<dbReference type="EMBL" id="FXWG01000002">
    <property type="protein sequence ID" value="SMQ69456.1"/>
    <property type="molecule type" value="Genomic_DNA"/>
</dbReference>
<gene>
    <name evidence="5" type="ORF">SAMN06297468_1644</name>
</gene>
<dbReference type="InterPro" id="IPR049712">
    <property type="entry name" value="Poly_export"/>
</dbReference>
<proteinExistence type="predicted"/>
<accession>A0A1Y6F4T1</accession>
<dbReference type="PANTHER" id="PTHR33619">
    <property type="entry name" value="POLYSACCHARIDE EXPORT PROTEIN GFCE-RELATED"/>
    <property type="match status" value="1"/>
</dbReference>
<dbReference type="Proteomes" id="UP000194420">
    <property type="component" value="Unassembled WGS sequence"/>
</dbReference>
<organism evidence="5 6">
    <name type="scientific">Altererythrobacter xiamenensis</name>
    <dbReference type="NCBI Taxonomy" id="1316679"/>
    <lineage>
        <taxon>Bacteria</taxon>
        <taxon>Pseudomonadati</taxon>
        <taxon>Pseudomonadota</taxon>
        <taxon>Alphaproteobacteria</taxon>
        <taxon>Sphingomonadales</taxon>
        <taxon>Erythrobacteraceae</taxon>
        <taxon>Altererythrobacter</taxon>
    </lineage>
</organism>
<evidence type="ECO:0000313" key="5">
    <source>
        <dbReference type="EMBL" id="SMQ69456.1"/>
    </source>
</evidence>
<evidence type="ECO:0000259" key="4">
    <source>
        <dbReference type="Pfam" id="PF10531"/>
    </source>
</evidence>
<name>A0A1Y6F4T1_9SPHN</name>
<evidence type="ECO:0000256" key="2">
    <source>
        <dbReference type="SAM" id="SignalP"/>
    </source>
</evidence>
<keyword evidence="6" id="KW-1185">Reference proteome</keyword>
<protein>
    <submittedName>
        <fullName evidence="5">Polysaccharide export outer membrane protein</fullName>
    </submittedName>
</protein>
<dbReference type="Gene3D" id="3.10.560.10">
    <property type="entry name" value="Outer membrane lipoprotein wza domain like"/>
    <property type="match status" value="1"/>
</dbReference>
<dbReference type="RefSeq" id="WP_086437530.1">
    <property type="nucleotide sequence ID" value="NZ_FXWG01000002.1"/>
</dbReference>
<dbReference type="OrthoDB" id="8410640at2"/>
<evidence type="ECO:0000259" key="3">
    <source>
        <dbReference type="Pfam" id="PF02563"/>
    </source>
</evidence>
<dbReference type="PANTHER" id="PTHR33619:SF3">
    <property type="entry name" value="POLYSACCHARIDE EXPORT PROTEIN GFCE-RELATED"/>
    <property type="match status" value="1"/>
</dbReference>
<keyword evidence="1 2" id="KW-0732">Signal</keyword>
<dbReference type="InterPro" id="IPR019554">
    <property type="entry name" value="Soluble_ligand-bd"/>
</dbReference>
<dbReference type="Pfam" id="PF02563">
    <property type="entry name" value="Poly_export"/>
    <property type="match status" value="1"/>
</dbReference>
<evidence type="ECO:0000256" key="1">
    <source>
        <dbReference type="ARBA" id="ARBA00022729"/>
    </source>
</evidence>
<feature type="chain" id="PRO_5012531739" evidence="2">
    <location>
        <begin position="18"/>
        <end position="229"/>
    </location>
</feature>
<feature type="domain" description="Polysaccharide export protein N-terminal" evidence="3">
    <location>
        <begin position="43"/>
        <end position="117"/>
    </location>
</feature>
<sequence length="229" mass="24077">MTCAALAIASLSACANAPPVEVGAVASEPVSALGQDDYSATLDPAYVLRPSDVISITVFREPDFSVERLPIGSDGTVALPLVGTVTAAGKGAQDLSRELTWRLDEAGLKHPSVTINVLDHASHLVTVEGGVEEPGVYPFQPGARLSSALALANGPNRVAKLREVAIFRETPDGLAVAKFDYVEVRRGAMLDPVIQPGDRVVVGISGLSQFWQDFLRAMPAFGIFANAAR</sequence>